<feature type="region of interest" description="Disordered" evidence="1">
    <location>
        <begin position="149"/>
        <end position="182"/>
    </location>
</feature>
<dbReference type="EMBL" id="CSBK01001378">
    <property type="protein sequence ID" value="COY60251.1"/>
    <property type="molecule type" value="Genomic_DNA"/>
</dbReference>
<gene>
    <name evidence="3" type="ORF">ERS007739_02861</name>
</gene>
<dbReference type="GO" id="GO:0016787">
    <property type="term" value="F:hydrolase activity"/>
    <property type="evidence" value="ECO:0007669"/>
    <property type="project" value="UniProtKB-KW"/>
</dbReference>
<feature type="domain" description="DUF1023" evidence="2">
    <location>
        <begin position="3"/>
        <end position="46"/>
    </location>
</feature>
<organism evidence="3 4">
    <name type="scientific">Mycobacterium tuberculosis</name>
    <dbReference type="NCBI Taxonomy" id="1773"/>
    <lineage>
        <taxon>Bacteria</taxon>
        <taxon>Bacillati</taxon>
        <taxon>Actinomycetota</taxon>
        <taxon>Actinomycetes</taxon>
        <taxon>Mycobacteriales</taxon>
        <taxon>Mycobacteriaceae</taxon>
        <taxon>Mycobacterium</taxon>
        <taxon>Mycobacterium tuberculosis complex</taxon>
    </lineage>
</organism>
<name>A0A916LCH2_MYCTX</name>
<reference evidence="4" key="1">
    <citation type="submission" date="2015-03" db="EMBL/GenBank/DDBJ databases">
        <authorList>
            <consortium name="Pathogen Informatics"/>
        </authorList>
    </citation>
    <scope>NUCLEOTIDE SEQUENCE [LARGE SCALE GENOMIC DNA]</scope>
    <source>
        <strain evidence="4">N09902308</strain>
    </source>
</reference>
<accession>A0A916LCH2</accession>
<evidence type="ECO:0000259" key="2">
    <source>
        <dbReference type="Pfam" id="PF06259"/>
    </source>
</evidence>
<dbReference type="Proteomes" id="UP000039021">
    <property type="component" value="Unassembled WGS sequence"/>
</dbReference>
<feature type="compositionally biased region" description="Basic and acidic residues" evidence="1">
    <location>
        <begin position="171"/>
        <end position="182"/>
    </location>
</feature>
<dbReference type="Pfam" id="PF06259">
    <property type="entry name" value="Abhydrolase_8"/>
    <property type="match status" value="1"/>
</dbReference>
<evidence type="ECO:0000313" key="3">
    <source>
        <dbReference type="EMBL" id="COY60251.1"/>
    </source>
</evidence>
<comment type="caution">
    <text evidence="3">The sequence shown here is derived from an EMBL/GenBank/DDBJ whole genome shotgun (WGS) entry which is preliminary data.</text>
</comment>
<protein>
    <submittedName>
        <fullName evidence="3">Alpha/beta hydrolase of uncharacterized function (DUF1023)</fullName>
    </submittedName>
</protein>
<keyword evidence="3" id="KW-0378">Hydrolase</keyword>
<proteinExistence type="predicted"/>
<dbReference type="InterPro" id="IPR010427">
    <property type="entry name" value="DUF1023"/>
</dbReference>
<evidence type="ECO:0000256" key="1">
    <source>
        <dbReference type="SAM" id="MobiDB-lite"/>
    </source>
</evidence>
<evidence type="ECO:0000313" key="4">
    <source>
        <dbReference type="Proteomes" id="UP000039021"/>
    </source>
</evidence>
<sequence length="182" mass="18956">MHANDAVLLGCPGTDLAHSAASFHLDGGRVYVGAASTDPISMLGQLDSLSQYVNRGNLAGQLQGLAVGLGTDPAGDGFGSVRFRAEVPNSDGINPHDHSYYYHRGSEALRSMADIASGHGDALASDGMLAQPRHQPGVEIDIPGLGSVEIDIPGTPASIDPEWSRPPGSITDDHVFDAPLHR</sequence>
<dbReference type="AlphaFoldDB" id="A0A916LCH2"/>